<dbReference type="CDD" id="cd03443">
    <property type="entry name" value="PaaI_thioesterase"/>
    <property type="match status" value="1"/>
</dbReference>
<dbReference type="RefSeq" id="WP_082743413.1">
    <property type="nucleotide sequence ID" value="NZ_CAOQKZ010000016.1"/>
</dbReference>
<organism evidence="3 4">
    <name type="scientific">Faecalibaculum rodentium</name>
    <dbReference type="NCBI Taxonomy" id="1702221"/>
    <lineage>
        <taxon>Bacteria</taxon>
        <taxon>Bacillati</taxon>
        <taxon>Bacillota</taxon>
        <taxon>Erysipelotrichia</taxon>
        <taxon>Erysipelotrichales</taxon>
        <taxon>Erysipelotrichaceae</taxon>
        <taxon>Faecalibaculum</taxon>
    </lineage>
</organism>
<evidence type="ECO:0000313" key="4">
    <source>
        <dbReference type="Proteomes" id="UP000069771"/>
    </source>
</evidence>
<dbReference type="GO" id="GO:0016289">
    <property type="term" value="F:acyl-CoA hydrolase activity"/>
    <property type="evidence" value="ECO:0007669"/>
    <property type="project" value="UniProtKB-ARBA"/>
</dbReference>
<dbReference type="Pfam" id="PF03061">
    <property type="entry name" value="4HBT"/>
    <property type="match status" value="1"/>
</dbReference>
<dbReference type="PATRIC" id="fig|1702221.3.peg.2560"/>
<keyword evidence="4" id="KW-1185">Reference proteome</keyword>
<dbReference type="Proteomes" id="UP000069771">
    <property type="component" value="Chromosome"/>
</dbReference>
<feature type="domain" description="Thioesterase" evidence="2">
    <location>
        <begin position="64"/>
        <end position="138"/>
    </location>
</feature>
<accession>A0A140DYN8</accession>
<evidence type="ECO:0000256" key="1">
    <source>
        <dbReference type="ARBA" id="ARBA00022801"/>
    </source>
</evidence>
<evidence type="ECO:0000313" key="3">
    <source>
        <dbReference type="EMBL" id="AMK55765.1"/>
    </source>
</evidence>
<dbReference type="InterPro" id="IPR003736">
    <property type="entry name" value="PAAI_dom"/>
</dbReference>
<dbReference type="OrthoDB" id="286702at2"/>
<dbReference type="InterPro" id="IPR006683">
    <property type="entry name" value="Thioestr_dom"/>
</dbReference>
<keyword evidence="1" id="KW-0378">Hydrolase</keyword>
<dbReference type="STRING" id="1702221.AALO17_26310"/>
<gene>
    <name evidence="3" type="ORF">AALO17_26310</name>
</gene>
<evidence type="ECO:0000259" key="2">
    <source>
        <dbReference type="Pfam" id="PF03061"/>
    </source>
</evidence>
<dbReference type="EMBL" id="CP011391">
    <property type="protein sequence ID" value="AMK55765.1"/>
    <property type="molecule type" value="Genomic_DNA"/>
</dbReference>
<dbReference type="PANTHER" id="PTHR42856:SF1">
    <property type="entry name" value="ACYL-COENZYME A THIOESTERASE PAAI"/>
    <property type="match status" value="1"/>
</dbReference>
<dbReference type="InterPro" id="IPR029069">
    <property type="entry name" value="HotDog_dom_sf"/>
</dbReference>
<dbReference type="Gene3D" id="3.10.129.10">
    <property type="entry name" value="Hotdog Thioesterase"/>
    <property type="match status" value="1"/>
</dbReference>
<dbReference type="KEGG" id="fro:AALO17_26310"/>
<dbReference type="GeneID" id="78479117"/>
<proteinExistence type="predicted"/>
<dbReference type="NCBIfam" id="TIGR00369">
    <property type="entry name" value="unchar_dom_1"/>
    <property type="match status" value="1"/>
</dbReference>
<sequence>MHETNHTQRFQETAEDQEARFKGLKKRLNSSSKYLQSNDMRVTELRQGYARVEMTIDEHILNIHGFVHGGALFSLADTAAGSASFTTGRDSVTLSASINYLSPGRGGRLIAVASEVKAGRTTGVYEVFIYNEHEDLLCRATTTVFFLDSNRHR</sequence>
<dbReference type="PANTHER" id="PTHR42856">
    <property type="entry name" value="ACYL-COENZYME A THIOESTERASE PAAI"/>
    <property type="match status" value="1"/>
</dbReference>
<protein>
    <recommendedName>
        <fullName evidence="2">Thioesterase domain-containing protein</fullName>
    </recommendedName>
</protein>
<dbReference type="InterPro" id="IPR052723">
    <property type="entry name" value="Acyl-CoA_thioesterase_PaaI"/>
</dbReference>
<reference evidence="3 4" key="1">
    <citation type="journal article" date="2016" name="Gut Pathog.">
        <title>Whole genome sequencing of "Faecalibaculum rodentium" ALO17, isolated from C57BL/6J laboratory mouse feces.</title>
        <authorList>
            <person name="Lim S."/>
            <person name="Chang D.H."/>
            <person name="Ahn S."/>
            <person name="Kim B.C."/>
        </authorList>
    </citation>
    <scope>NUCLEOTIDE SEQUENCE [LARGE SCALE GENOMIC DNA]</scope>
    <source>
        <strain evidence="3 4">Alo17</strain>
    </source>
</reference>
<dbReference type="AlphaFoldDB" id="A0A140DYN8"/>
<dbReference type="SUPFAM" id="SSF54637">
    <property type="entry name" value="Thioesterase/thiol ester dehydrase-isomerase"/>
    <property type="match status" value="1"/>
</dbReference>
<name>A0A140DYN8_9FIRM</name>